<dbReference type="PROSITE" id="PS50010">
    <property type="entry name" value="DH_2"/>
    <property type="match status" value="1"/>
</dbReference>
<keyword evidence="5" id="KW-1185">Reference proteome</keyword>
<evidence type="ECO:0000259" key="2">
    <source>
        <dbReference type="PROSITE" id="PS50003"/>
    </source>
</evidence>
<protein>
    <submittedName>
        <fullName evidence="4">Uncharacterized protein</fullName>
    </submittedName>
</protein>
<dbReference type="InterPro" id="IPR051835">
    <property type="entry name" value="RAC1-GEF"/>
</dbReference>
<dbReference type="Pfam" id="PF00169">
    <property type="entry name" value="PH"/>
    <property type="match status" value="1"/>
</dbReference>
<dbReference type="Gene3D" id="1.20.900.10">
    <property type="entry name" value="Dbl homology (DH) domain"/>
    <property type="match status" value="1"/>
</dbReference>
<dbReference type="EMBL" id="JAWJWF010000004">
    <property type="protein sequence ID" value="KAK6633214.1"/>
    <property type="molecule type" value="Genomic_DNA"/>
</dbReference>
<dbReference type="CDD" id="cd13235">
    <property type="entry name" value="PH2_FARP1-like"/>
    <property type="match status" value="1"/>
</dbReference>
<accession>A0ABR1B119</accession>
<comment type="caution">
    <text evidence="4">The sequence shown here is derived from an EMBL/GenBank/DDBJ whole genome shotgun (WGS) entry which is preliminary data.</text>
</comment>
<dbReference type="SMART" id="SM00233">
    <property type="entry name" value="PH"/>
    <property type="match status" value="2"/>
</dbReference>
<evidence type="ECO:0000313" key="4">
    <source>
        <dbReference type="EMBL" id="KAK6633214.1"/>
    </source>
</evidence>
<dbReference type="PANTHER" id="PTHR45858:SF5">
    <property type="entry name" value="MOESIN_EZRIN_RADIXIN HOMOLOG 1"/>
    <property type="match status" value="1"/>
</dbReference>
<proteinExistence type="predicted"/>
<feature type="compositionally biased region" description="Polar residues" evidence="1">
    <location>
        <begin position="28"/>
        <end position="92"/>
    </location>
</feature>
<dbReference type="CDD" id="cd00160">
    <property type="entry name" value="RhoGEF"/>
    <property type="match status" value="1"/>
</dbReference>
<dbReference type="Gene3D" id="2.30.29.30">
    <property type="entry name" value="Pleckstrin-homology domain (PH domain)/Phosphotyrosine-binding domain (PTB)"/>
    <property type="match status" value="2"/>
</dbReference>
<dbReference type="InterPro" id="IPR011993">
    <property type="entry name" value="PH-like_dom_sf"/>
</dbReference>
<dbReference type="SMART" id="SM00325">
    <property type="entry name" value="RhoGEF"/>
    <property type="match status" value="1"/>
</dbReference>
<feature type="region of interest" description="Disordered" evidence="1">
    <location>
        <begin position="1"/>
        <end position="92"/>
    </location>
</feature>
<dbReference type="SUPFAM" id="SSF48065">
    <property type="entry name" value="DBL homology domain (DH-domain)"/>
    <property type="match status" value="1"/>
</dbReference>
<reference evidence="4 5" key="1">
    <citation type="submission" date="2023-09" db="EMBL/GenBank/DDBJ databases">
        <title>Genomes of two closely related lineages of the louse Polyplax serrata with different host specificities.</title>
        <authorList>
            <person name="Martinu J."/>
            <person name="Tarabai H."/>
            <person name="Stefka J."/>
            <person name="Hypsa V."/>
        </authorList>
    </citation>
    <scope>NUCLEOTIDE SEQUENCE [LARGE SCALE GENOMIC DNA]</scope>
    <source>
        <strain evidence="4">98ZLc_SE</strain>
    </source>
</reference>
<evidence type="ECO:0000259" key="3">
    <source>
        <dbReference type="PROSITE" id="PS50010"/>
    </source>
</evidence>
<dbReference type="InterPro" id="IPR001849">
    <property type="entry name" value="PH_domain"/>
</dbReference>
<dbReference type="Proteomes" id="UP001359485">
    <property type="component" value="Unassembled WGS sequence"/>
</dbReference>
<sequence>MDGLSSTPIHNGKANGEITSGDGKLGRSANSTPSKYLSNNVPTRATDTNHSDTITLNNQIKNDTKVSPSDSFLSQNNFDGRSFTNNNSKNGSEISVGELEVKKKRYNADKGYFMIKELLSTERTYTKNLDVINKWFHEEVSKSEEDMPDDVLNGLFNLFDPLNAAHSQFLRDLEQRLATWEGKSTILHKREIQKLYVKFLDKHLLVLERLDAAFRKNKKFEQVYRDFELQRVCYLPLSSFIMKPLQKLLHYHSLLKRLIKHYGPDHLEYKDFSLAQKRLEPIVENIPAALKVSENFIQLSELQRDMPSFEGLVQGGREFIRQGSLLKHSKKGFQQRMFFLFSDILVYTNRSTTPTLQFKVNGQMPLRGVMIEESDDKLGTNFSFTIYGGNRTLMVAANSQDEKDKWLKDLYEAVQNARERNDGKTLQYLSLKSCSSSDEVMDQIGEDANANRNKNSQQRSNTTVHVCWHRNTSTSLRDHVRSFENELSGFLLRKFKNSNGWQKLWVVFANFCLFFYKAYMDESPLASLPLLGYTVTVPDEEDDIRKDYVFKLQFKNHVYFFRAESDYTFSRWMEIIGSATKKSNRITSLEEKDNS</sequence>
<dbReference type="CDD" id="cd01220">
    <property type="entry name" value="PH1_FARP1-like"/>
    <property type="match status" value="1"/>
</dbReference>
<dbReference type="SUPFAM" id="SSF50729">
    <property type="entry name" value="PH domain-like"/>
    <property type="match status" value="2"/>
</dbReference>
<dbReference type="InterPro" id="IPR035899">
    <property type="entry name" value="DBL_dom_sf"/>
</dbReference>
<evidence type="ECO:0000256" key="1">
    <source>
        <dbReference type="SAM" id="MobiDB-lite"/>
    </source>
</evidence>
<dbReference type="InterPro" id="IPR000219">
    <property type="entry name" value="DH_dom"/>
</dbReference>
<dbReference type="PROSITE" id="PS50003">
    <property type="entry name" value="PH_DOMAIN"/>
    <property type="match status" value="2"/>
</dbReference>
<organism evidence="4 5">
    <name type="scientific">Polyplax serrata</name>
    <name type="common">Common mouse louse</name>
    <dbReference type="NCBI Taxonomy" id="468196"/>
    <lineage>
        <taxon>Eukaryota</taxon>
        <taxon>Metazoa</taxon>
        <taxon>Ecdysozoa</taxon>
        <taxon>Arthropoda</taxon>
        <taxon>Hexapoda</taxon>
        <taxon>Insecta</taxon>
        <taxon>Pterygota</taxon>
        <taxon>Neoptera</taxon>
        <taxon>Paraneoptera</taxon>
        <taxon>Psocodea</taxon>
        <taxon>Troctomorpha</taxon>
        <taxon>Phthiraptera</taxon>
        <taxon>Anoplura</taxon>
        <taxon>Polyplacidae</taxon>
        <taxon>Polyplax</taxon>
    </lineage>
</organism>
<feature type="domain" description="DH" evidence="3">
    <location>
        <begin position="110"/>
        <end position="289"/>
    </location>
</feature>
<dbReference type="InterPro" id="IPR055251">
    <property type="entry name" value="SOS1_NGEF_PH"/>
</dbReference>
<gene>
    <name evidence="4" type="ORF">RUM44_003815</name>
</gene>
<dbReference type="Pfam" id="PF00621">
    <property type="entry name" value="RhoGEF"/>
    <property type="match status" value="1"/>
</dbReference>
<name>A0ABR1B119_POLSC</name>
<dbReference type="PANTHER" id="PTHR45858">
    <property type="entry name" value="FERM DOMAIN CONTAINING PROTEIN"/>
    <property type="match status" value="1"/>
</dbReference>
<feature type="domain" description="PH" evidence="2">
    <location>
        <begin position="318"/>
        <end position="415"/>
    </location>
</feature>
<dbReference type="Pfam" id="PF22697">
    <property type="entry name" value="SOS1_NGEF_PH"/>
    <property type="match status" value="1"/>
</dbReference>
<feature type="domain" description="PH" evidence="2">
    <location>
        <begin position="484"/>
        <end position="581"/>
    </location>
</feature>
<evidence type="ECO:0000313" key="5">
    <source>
        <dbReference type="Proteomes" id="UP001359485"/>
    </source>
</evidence>